<name>A0A8S5NXP3_9CAUD</name>
<sequence length="110" mass="13217">MTEWISVKDRPPETETEVFIYAEIRRDDKVIGYVTTTAIYEDGTIHTGESIWNWDDINYWGTYDEETDDYIIPEGWWEERHYNDDDTRNLQVDDFVTHWMPLPEPPEVTP</sequence>
<dbReference type="EMBL" id="BK015287">
    <property type="protein sequence ID" value="DAD99513.1"/>
    <property type="molecule type" value="Genomic_DNA"/>
</dbReference>
<reference evidence="2" key="1">
    <citation type="journal article" date="2021" name="Proc. Natl. Acad. Sci. U.S.A.">
        <title>A Catalog of Tens of Thousands of Viruses from Human Metagenomes Reveals Hidden Associations with Chronic Diseases.</title>
        <authorList>
            <person name="Tisza M.J."/>
            <person name="Buck C.B."/>
        </authorList>
    </citation>
    <scope>NUCLEOTIDE SEQUENCE</scope>
    <source>
        <strain evidence="2">CtckI12</strain>
    </source>
</reference>
<accession>A0A8S5NXP3</accession>
<evidence type="ECO:0000313" key="2">
    <source>
        <dbReference type="EMBL" id="DAD99513.1"/>
    </source>
</evidence>
<evidence type="ECO:0000259" key="1">
    <source>
        <dbReference type="Pfam" id="PF04448"/>
    </source>
</evidence>
<proteinExistence type="predicted"/>
<feature type="domain" description="DUF551" evidence="1">
    <location>
        <begin position="3"/>
        <end position="107"/>
    </location>
</feature>
<dbReference type="InterPro" id="IPR007539">
    <property type="entry name" value="DUF551"/>
</dbReference>
<protein>
    <recommendedName>
        <fullName evidence="1">DUF551 domain-containing protein</fullName>
    </recommendedName>
</protein>
<dbReference type="Pfam" id="PF04448">
    <property type="entry name" value="DUF551"/>
    <property type="match status" value="1"/>
</dbReference>
<organism evidence="2">
    <name type="scientific">Siphoviridae sp. ctckI12</name>
    <dbReference type="NCBI Taxonomy" id="2825574"/>
    <lineage>
        <taxon>Viruses</taxon>
        <taxon>Duplodnaviria</taxon>
        <taxon>Heunggongvirae</taxon>
        <taxon>Uroviricota</taxon>
        <taxon>Caudoviricetes</taxon>
    </lineage>
</organism>